<dbReference type="InterPro" id="IPR002301">
    <property type="entry name" value="Ile-tRNA-ligase"/>
</dbReference>
<keyword evidence="11 16" id="KW-0067">ATP-binding</keyword>
<dbReference type="GO" id="GO:0000049">
    <property type="term" value="F:tRNA binding"/>
    <property type="evidence" value="ECO:0007669"/>
    <property type="project" value="InterPro"/>
</dbReference>
<dbReference type="InterPro" id="IPR050081">
    <property type="entry name" value="Ile-tRNA_ligase"/>
</dbReference>
<keyword evidence="9 16" id="KW-0547">Nucleotide-binding</keyword>
<dbReference type="PANTHER" id="PTHR42765">
    <property type="entry name" value="SOLEUCYL-TRNA SYNTHETASE"/>
    <property type="match status" value="1"/>
</dbReference>
<organism evidence="17">
    <name type="scientific">Cyprideis torosa</name>
    <dbReference type="NCBI Taxonomy" id="163714"/>
    <lineage>
        <taxon>Eukaryota</taxon>
        <taxon>Metazoa</taxon>
        <taxon>Ecdysozoa</taxon>
        <taxon>Arthropoda</taxon>
        <taxon>Crustacea</taxon>
        <taxon>Oligostraca</taxon>
        <taxon>Ostracoda</taxon>
        <taxon>Podocopa</taxon>
        <taxon>Podocopida</taxon>
        <taxon>Cytherocopina</taxon>
        <taxon>Cytheroidea</taxon>
        <taxon>Cytherideidae</taxon>
        <taxon>Cyprideis</taxon>
    </lineage>
</organism>
<evidence type="ECO:0000256" key="11">
    <source>
        <dbReference type="ARBA" id="ARBA00022840"/>
    </source>
</evidence>
<dbReference type="EC" id="6.1.1.5" evidence="5"/>
<keyword evidence="12 16" id="KW-0648">Protein biosynthesis</keyword>
<comment type="catalytic activity">
    <reaction evidence="15">
        <text>tRNA(Ile) + L-isoleucine + ATP = L-isoleucyl-tRNA(Ile) + AMP + diphosphate</text>
        <dbReference type="Rhea" id="RHEA:11060"/>
        <dbReference type="Rhea" id="RHEA-COMP:9666"/>
        <dbReference type="Rhea" id="RHEA-COMP:9695"/>
        <dbReference type="ChEBI" id="CHEBI:30616"/>
        <dbReference type="ChEBI" id="CHEBI:33019"/>
        <dbReference type="ChEBI" id="CHEBI:58045"/>
        <dbReference type="ChEBI" id="CHEBI:78442"/>
        <dbReference type="ChEBI" id="CHEBI:78528"/>
        <dbReference type="ChEBI" id="CHEBI:456215"/>
        <dbReference type="EC" id="6.1.1.5"/>
    </reaction>
</comment>
<evidence type="ECO:0000256" key="10">
    <source>
        <dbReference type="ARBA" id="ARBA00022833"/>
    </source>
</evidence>
<evidence type="ECO:0000256" key="7">
    <source>
        <dbReference type="ARBA" id="ARBA00022598"/>
    </source>
</evidence>
<keyword evidence="7 16" id="KW-0436">Ligase</keyword>
<name>A0A7R8W4J6_9CRUS</name>
<dbReference type="NCBIfam" id="TIGR00392">
    <property type="entry name" value="ileS"/>
    <property type="match status" value="1"/>
</dbReference>
<comment type="subcellular location">
    <subcellularLocation>
        <location evidence="2">Cytoplasm</location>
    </subcellularLocation>
</comment>
<dbReference type="AlphaFoldDB" id="A0A7R8W4J6"/>
<dbReference type="Gene3D" id="1.10.10.830">
    <property type="entry name" value="Ile-tRNA synthetase CP2 domain-like"/>
    <property type="match status" value="1"/>
</dbReference>
<evidence type="ECO:0000256" key="2">
    <source>
        <dbReference type="ARBA" id="ARBA00004496"/>
    </source>
</evidence>
<dbReference type="InterPro" id="IPR013155">
    <property type="entry name" value="M/V/L/I-tRNA-synth_anticd-bd"/>
</dbReference>
<dbReference type="Gene3D" id="1.10.730.20">
    <property type="match status" value="1"/>
</dbReference>
<dbReference type="GO" id="GO:0004822">
    <property type="term" value="F:isoleucine-tRNA ligase activity"/>
    <property type="evidence" value="ECO:0007669"/>
    <property type="project" value="UniProtKB-EC"/>
</dbReference>
<dbReference type="Pfam" id="PF06827">
    <property type="entry name" value="zf-FPG_IleRS"/>
    <property type="match status" value="1"/>
</dbReference>
<evidence type="ECO:0000256" key="6">
    <source>
        <dbReference type="ARBA" id="ARBA00022490"/>
    </source>
</evidence>
<proteinExistence type="inferred from homology"/>
<dbReference type="InterPro" id="IPR010663">
    <property type="entry name" value="Znf_FPG/IleRS"/>
</dbReference>
<dbReference type="PRINTS" id="PR00984">
    <property type="entry name" value="TRNASYNTHILE"/>
</dbReference>
<evidence type="ECO:0000313" key="17">
    <source>
        <dbReference type="EMBL" id="CAD7222052.1"/>
    </source>
</evidence>
<dbReference type="FunFam" id="3.40.50.620:FF:000048">
    <property type="entry name" value="Isoleucine--tRNA ligase"/>
    <property type="match status" value="1"/>
</dbReference>
<keyword evidence="8" id="KW-0479">Metal-binding</keyword>
<dbReference type="GO" id="GO:0005524">
    <property type="term" value="F:ATP binding"/>
    <property type="evidence" value="ECO:0007669"/>
    <property type="project" value="UniProtKB-KW"/>
</dbReference>
<dbReference type="SUPFAM" id="SSF52374">
    <property type="entry name" value="Nucleotidylyl transferase"/>
    <property type="match status" value="1"/>
</dbReference>
<keyword evidence="6" id="KW-0963">Cytoplasm</keyword>
<gene>
    <name evidence="17" type="ORF">CTOB1V02_LOCUS71</name>
</gene>
<dbReference type="InterPro" id="IPR033708">
    <property type="entry name" value="Anticodon_Ile_BEm"/>
</dbReference>
<reference evidence="17" key="1">
    <citation type="submission" date="2020-11" db="EMBL/GenBank/DDBJ databases">
        <authorList>
            <person name="Tran Van P."/>
        </authorList>
    </citation>
    <scope>NUCLEOTIDE SEQUENCE</scope>
</reference>
<evidence type="ECO:0000256" key="5">
    <source>
        <dbReference type="ARBA" id="ARBA00013165"/>
    </source>
</evidence>
<dbReference type="PANTHER" id="PTHR42765:SF1">
    <property type="entry name" value="ISOLEUCINE--TRNA LIGASE, MITOCHONDRIAL"/>
    <property type="match status" value="1"/>
</dbReference>
<dbReference type="InterPro" id="IPR002300">
    <property type="entry name" value="aa-tRNA-synth_Ia"/>
</dbReference>
<accession>A0A7R8W4J6</accession>
<evidence type="ECO:0000256" key="4">
    <source>
        <dbReference type="ARBA" id="ARBA00011245"/>
    </source>
</evidence>
<evidence type="ECO:0000256" key="15">
    <source>
        <dbReference type="ARBA" id="ARBA00048359"/>
    </source>
</evidence>
<dbReference type="InterPro" id="IPR009080">
    <property type="entry name" value="tRNAsynth_Ia_anticodon-bd"/>
</dbReference>
<dbReference type="InterPro" id="IPR023585">
    <property type="entry name" value="Ile-tRNA-ligase_type1"/>
</dbReference>
<dbReference type="SUPFAM" id="SSF47323">
    <property type="entry name" value="Anticodon-binding domain of a subclass of class I aminoacyl-tRNA synthetases"/>
    <property type="match status" value="1"/>
</dbReference>
<keyword evidence="13 16" id="KW-0030">Aminoacyl-tRNA synthetase</keyword>
<dbReference type="GO" id="GO:0005829">
    <property type="term" value="C:cytosol"/>
    <property type="evidence" value="ECO:0007669"/>
    <property type="project" value="TreeGrafter"/>
</dbReference>
<evidence type="ECO:0000256" key="14">
    <source>
        <dbReference type="ARBA" id="ARBA00032665"/>
    </source>
</evidence>
<evidence type="ECO:0000256" key="12">
    <source>
        <dbReference type="ARBA" id="ARBA00022917"/>
    </source>
</evidence>
<dbReference type="FunFam" id="3.40.50.620:FF:000042">
    <property type="entry name" value="Isoleucine--tRNA ligase"/>
    <property type="match status" value="1"/>
</dbReference>
<dbReference type="CDD" id="cd07960">
    <property type="entry name" value="Anticodon_Ia_Ile_BEm"/>
    <property type="match status" value="1"/>
</dbReference>
<dbReference type="SUPFAM" id="SSF50677">
    <property type="entry name" value="ValRS/IleRS/LeuRS editing domain"/>
    <property type="match status" value="1"/>
</dbReference>
<dbReference type="GO" id="GO:0002161">
    <property type="term" value="F:aminoacyl-tRNA deacylase activity"/>
    <property type="evidence" value="ECO:0007669"/>
    <property type="project" value="InterPro"/>
</dbReference>
<comment type="similarity">
    <text evidence="3 16">Belongs to the class-I aminoacyl-tRNA synthetase family.</text>
</comment>
<dbReference type="HAMAP" id="MF_02002">
    <property type="entry name" value="Ile_tRNA_synth_type1"/>
    <property type="match status" value="1"/>
</dbReference>
<dbReference type="EMBL" id="OB660025">
    <property type="protein sequence ID" value="CAD7222052.1"/>
    <property type="molecule type" value="Genomic_DNA"/>
</dbReference>
<evidence type="ECO:0000256" key="13">
    <source>
        <dbReference type="ARBA" id="ARBA00023146"/>
    </source>
</evidence>
<keyword evidence="10" id="KW-0862">Zinc</keyword>
<dbReference type="InterPro" id="IPR009008">
    <property type="entry name" value="Val/Leu/Ile-tRNA-synth_edit"/>
</dbReference>
<sequence length="926" mass="104727">MRGNLAQREPKMLKHWEDSNLYARIRENSAGREKFILHDGPPYANGDIHIGHAVNKVIKDVIVKSRQLEGFDAPYIPGWDCHGLPIENKVESKTGKPGQKIDEATFRQKCREYATKQIAGQKSDFKRLGVFGDWDNPYLTMEFQNEANIIRTLGKIVEQGHIYQGVKPVFWSWGAHSAMAEAEVEYQDKTSKAIDVKFKLVDEAAFLGKFSSVKESEGACSFVIWTTTPWTIPANLGIALSADLDYALVACDSGNGPERLLLAEAMVADIMQRYGIEDYEIVARAKGDAFEGLLAQHPLYERTSLVMLADYVTTESGTGLVHTAPDHGVDDFYTGQKYGLELLNSVDDNGVYREHVEIFGGEHVLKAEAHIIEELEKHNALLKCEDYLHSYPYCWRTKTPIIYRTTPQWFISMENAGLRSKALAEIAKVKWTPAWGEARIQGMIANRPDWCISRQRYWGVPITFFMHKETGELHPNNAQLIEQVAKRVEQSGIQAWFDLTAQELLGDDAKDYVKTTDVLDVWFDSGSTWAHVLQQRDNCTYPADLYLEGSDQHRGWFHSSLLTSTAVNGHAPYKQVLTHGFTVDQKGRKMSKSLGNVIAPQKVMNSLGADIIRLWVSATDYRGEMTVSDEILKRMSDSYRRIRNTSRFLLANLNGFEPSSDLLAPSELLALDQWAVDRASKLQNEIRAAYTDYNFHIIFQRVHHFCAIDMGAYYLDIVKDRQYTTQADSIARRSAQSAMYHISEAMIRWISPILSFTAEELWQHMPGDRSESVFLETWYTGLFELNSDAILSADEWQQVVNTRIAVSKQLEVLRSAGDIGSSLDAEVALYCDDSLKRILSKLQDELRFVLITSEASVDSLANRSKDAIATEIEGAELMVDARASVFEKCTRCWHHREDVGANQQHPELCGRCVENVVGDGEPRHYA</sequence>
<dbReference type="GO" id="GO:0046872">
    <property type="term" value="F:metal ion binding"/>
    <property type="evidence" value="ECO:0007669"/>
    <property type="project" value="UniProtKB-KW"/>
</dbReference>
<dbReference type="Pfam" id="PF00133">
    <property type="entry name" value="tRNA-synt_1"/>
    <property type="match status" value="1"/>
</dbReference>
<dbReference type="InterPro" id="IPR001412">
    <property type="entry name" value="aa-tRNA-synth_I_CS"/>
</dbReference>
<evidence type="ECO:0000256" key="16">
    <source>
        <dbReference type="RuleBase" id="RU363035"/>
    </source>
</evidence>
<evidence type="ECO:0000256" key="3">
    <source>
        <dbReference type="ARBA" id="ARBA00005594"/>
    </source>
</evidence>
<dbReference type="GO" id="GO:0006428">
    <property type="term" value="P:isoleucyl-tRNA aminoacylation"/>
    <property type="evidence" value="ECO:0007669"/>
    <property type="project" value="InterPro"/>
</dbReference>
<dbReference type="InterPro" id="IPR014729">
    <property type="entry name" value="Rossmann-like_a/b/a_fold"/>
</dbReference>
<evidence type="ECO:0000256" key="9">
    <source>
        <dbReference type="ARBA" id="ARBA00022741"/>
    </source>
</evidence>
<dbReference type="Gene3D" id="3.40.50.620">
    <property type="entry name" value="HUPs"/>
    <property type="match status" value="2"/>
</dbReference>
<dbReference type="FunFam" id="1.10.730.20:FF:000001">
    <property type="entry name" value="Isoleucine--tRNA ligase"/>
    <property type="match status" value="1"/>
</dbReference>
<comment type="subunit">
    <text evidence="4">Monomer.</text>
</comment>
<evidence type="ECO:0000256" key="1">
    <source>
        <dbReference type="ARBA" id="ARBA00001947"/>
    </source>
</evidence>
<dbReference type="OrthoDB" id="10264412at2759"/>
<dbReference type="PROSITE" id="PS00178">
    <property type="entry name" value="AA_TRNA_LIGASE_I"/>
    <property type="match status" value="1"/>
</dbReference>
<dbReference type="Pfam" id="PF08264">
    <property type="entry name" value="Anticodon_1"/>
    <property type="match status" value="1"/>
</dbReference>
<evidence type="ECO:0000256" key="8">
    <source>
        <dbReference type="ARBA" id="ARBA00022723"/>
    </source>
</evidence>
<protein>
    <recommendedName>
        <fullName evidence="5">isoleucine--tRNA ligase</fullName>
        <ecNumber evidence="5">6.1.1.5</ecNumber>
    </recommendedName>
    <alternativeName>
        <fullName evidence="14">Isoleucyl-tRNA synthetase</fullName>
    </alternativeName>
</protein>
<comment type="cofactor">
    <cofactor evidence="1">
        <name>Zn(2+)</name>
        <dbReference type="ChEBI" id="CHEBI:29105"/>
    </cofactor>
</comment>